<feature type="non-terminal residue" evidence="1">
    <location>
        <position position="1"/>
    </location>
</feature>
<dbReference type="RefSeq" id="WP_089545441.1">
    <property type="nucleotide sequence ID" value="NZ_NMPZ01000074.1"/>
</dbReference>
<organism evidence="1 2">
    <name type="scientific">Segatella copri</name>
    <dbReference type="NCBI Taxonomy" id="165179"/>
    <lineage>
        <taxon>Bacteria</taxon>
        <taxon>Pseudomonadati</taxon>
        <taxon>Bacteroidota</taxon>
        <taxon>Bacteroidia</taxon>
        <taxon>Bacteroidales</taxon>
        <taxon>Prevotellaceae</taxon>
        <taxon>Segatella</taxon>
    </lineage>
</organism>
<proteinExistence type="predicted"/>
<dbReference type="Proteomes" id="UP000215155">
    <property type="component" value="Unassembled WGS sequence"/>
</dbReference>
<protein>
    <submittedName>
        <fullName evidence="1">Uncharacterized protein</fullName>
    </submittedName>
</protein>
<sequence length="94" mass="10470">GTTWISLLRLKNQSIVSDLLRAGSVAQQLEQQGVTILSVITRQGKPCIHVARNSYCDALIQEGKASYQYFNSIRVNKACSIPKVAAFYWSESIH</sequence>
<accession>A0AA91TGX9</accession>
<reference evidence="1 2" key="1">
    <citation type="submission" date="2017-07" db="EMBL/GenBank/DDBJ databases">
        <title>Draft genome sequence of Prevotella copri isolated from the gut of healthy adult Indian.</title>
        <authorList>
            <person name="Das B."/>
            <person name="Bag S."/>
            <person name="Ghosh T.S."/>
        </authorList>
    </citation>
    <scope>NUCLEOTIDE SEQUENCE [LARGE SCALE GENOMIC DNA]</scope>
    <source>
        <strain evidence="1 2">Indica</strain>
    </source>
</reference>
<dbReference type="EMBL" id="NMPZ01000074">
    <property type="protein sequence ID" value="OXL42456.1"/>
    <property type="molecule type" value="Genomic_DNA"/>
</dbReference>
<dbReference type="AlphaFoldDB" id="A0AA91TGX9"/>
<name>A0AA91TGX9_9BACT</name>
<gene>
    <name evidence="1" type="ORF">CFT61_16410</name>
</gene>
<comment type="caution">
    <text evidence="1">The sequence shown here is derived from an EMBL/GenBank/DDBJ whole genome shotgun (WGS) entry which is preliminary data.</text>
</comment>
<evidence type="ECO:0000313" key="2">
    <source>
        <dbReference type="Proteomes" id="UP000215155"/>
    </source>
</evidence>
<evidence type="ECO:0000313" key="1">
    <source>
        <dbReference type="EMBL" id="OXL42456.1"/>
    </source>
</evidence>